<keyword evidence="1" id="KW-0378">Hydrolase</keyword>
<evidence type="ECO:0000313" key="4">
    <source>
        <dbReference type="Proteomes" id="UP000468687"/>
    </source>
</evidence>
<dbReference type="GO" id="GO:0016791">
    <property type="term" value="F:phosphatase activity"/>
    <property type="evidence" value="ECO:0007669"/>
    <property type="project" value="TreeGrafter"/>
</dbReference>
<dbReference type="EMBL" id="JAAGXA010000002">
    <property type="protein sequence ID" value="NEN77472.1"/>
    <property type="molecule type" value="Genomic_DNA"/>
</dbReference>
<name>A0A6P0HFI5_9ACTN</name>
<accession>A0A6P0HFI5</accession>
<dbReference type="InterPro" id="IPR001932">
    <property type="entry name" value="PPM-type_phosphatase-like_dom"/>
</dbReference>
<evidence type="ECO:0000259" key="2">
    <source>
        <dbReference type="SMART" id="SM00331"/>
    </source>
</evidence>
<sequence>MTLWDGAGPDLHAQYEAIDWASTPLGPPDAWSGTLRGALRTIVNSRFPAVLLWGEEFVLLYNEAYVELIADKHPAALGRTAQAVFPEAWAEIGPLMQGVLDGGGSFRVDRTLMPLHRRGFLEDCWFTYSYSPVQGSDDRIEGVLDIAVEITSMVLAQRRAITLTGLADVLAGATSPQDLRSRSLALLRGITDEFAAIDLRLPGEPVDASYGAGAGLPLEPSAALVPTAAYVEETAAGRVVWLQLGQPAPGEEVPVLVARQSDRLPFDYHYRHFLRGVANALTQALTRIELLASERRQAEAERNVSVALQRALLTPPPEHERLAVAVRYVPAAHVAQIGGDWYDAFLQHDGSLVLAIGDVAGHDLAAAGTMAQARNLTRGIAVATVDGPAKVLEGLDRALELLEVRSIATAIVARVEPLERLEQLDPEAPGDRWRFVWSRAGHPPAVLLHPDGRTEVLAAGGETILGVEPDTVRSDLAVHLPVGSTVVLYTDGLVERRGIPLDVSIEELCAALAAGAHLDAEALSDHLLSTLVVPSEEEDDVALVVLRVLS</sequence>
<reference evidence="3 4" key="1">
    <citation type="journal article" date="2014" name="Int. J. Syst. Evol. Microbiol.">
        <title>Nocardioides zeae sp. nov., isolated from the stem of Zea mays.</title>
        <authorList>
            <person name="Glaeser S.P."/>
            <person name="McInroy J.A."/>
            <person name="Busse H.J."/>
            <person name="Kampfer P."/>
        </authorList>
    </citation>
    <scope>NUCLEOTIDE SEQUENCE [LARGE SCALE GENOMIC DNA]</scope>
    <source>
        <strain evidence="3 4">JCM 30728</strain>
    </source>
</reference>
<dbReference type="PANTHER" id="PTHR43156">
    <property type="entry name" value="STAGE II SPORULATION PROTEIN E-RELATED"/>
    <property type="match status" value="1"/>
</dbReference>
<evidence type="ECO:0000313" key="3">
    <source>
        <dbReference type="EMBL" id="NEN77472.1"/>
    </source>
</evidence>
<dbReference type="Gene3D" id="3.30.450.20">
    <property type="entry name" value="PAS domain"/>
    <property type="match status" value="1"/>
</dbReference>
<gene>
    <name evidence="3" type="ORF">G3T38_04185</name>
</gene>
<feature type="domain" description="PPM-type phosphatase" evidence="2">
    <location>
        <begin position="319"/>
        <end position="548"/>
    </location>
</feature>
<dbReference type="PANTHER" id="PTHR43156:SF2">
    <property type="entry name" value="STAGE II SPORULATION PROTEIN E"/>
    <property type="match status" value="1"/>
</dbReference>
<organism evidence="3 4">
    <name type="scientific">Nocardioides zeae</name>
    <dbReference type="NCBI Taxonomy" id="1457234"/>
    <lineage>
        <taxon>Bacteria</taxon>
        <taxon>Bacillati</taxon>
        <taxon>Actinomycetota</taxon>
        <taxon>Actinomycetes</taxon>
        <taxon>Propionibacteriales</taxon>
        <taxon>Nocardioidaceae</taxon>
        <taxon>Nocardioides</taxon>
    </lineage>
</organism>
<dbReference type="InterPro" id="IPR052016">
    <property type="entry name" value="Bact_Sigma-Reg"/>
</dbReference>
<dbReference type="Pfam" id="PF07228">
    <property type="entry name" value="SpoIIE"/>
    <property type="match status" value="1"/>
</dbReference>
<dbReference type="Proteomes" id="UP000468687">
    <property type="component" value="Unassembled WGS sequence"/>
</dbReference>
<comment type="caution">
    <text evidence="3">The sequence shown here is derived from an EMBL/GenBank/DDBJ whole genome shotgun (WGS) entry which is preliminary data.</text>
</comment>
<dbReference type="RefSeq" id="WP_163770832.1">
    <property type="nucleotide sequence ID" value="NZ_JAAGXA010000002.1"/>
</dbReference>
<dbReference type="SMART" id="SM00331">
    <property type="entry name" value="PP2C_SIG"/>
    <property type="match status" value="1"/>
</dbReference>
<dbReference type="Gene3D" id="3.60.40.10">
    <property type="entry name" value="PPM-type phosphatase domain"/>
    <property type="match status" value="1"/>
</dbReference>
<protein>
    <submittedName>
        <fullName evidence="3">Serine/threonine-protein phosphatase</fullName>
    </submittedName>
</protein>
<proteinExistence type="predicted"/>
<evidence type="ECO:0000256" key="1">
    <source>
        <dbReference type="ARBA" id="ARBA00022801"/>
    </source>
</evidence>
<dbReference type="AlphaFoldDB" id="A0A6P0HFI5"/>
<keyword evidence="4" id="KW-1185">Reference proteome</keyword>
<dbReference type="InterPro" id="IPR036457">
    <property type="entry name" value="PPM-type-like_dom_sf"/>
</dbReference>